<accession>A0A160GGC9</accession>
<reference evidence="1 3" key="1">
    <citation type="submission" date="2015-04" db="EMBL/GenBank/DDBJ databases">
        <authorList>
            <person name="Calcutt M.J."/>
            <person name="Foecking M.F."/>
        </authorList>
    </citation>
    <scope>NUCLEOTIDE SEQUENCE [LARGE SCALE GENOMIC DNA]</scope>
    <source>
        <strain evidence="1 3">199/55</strain>
    </source>
</reference>
<evidence type="ECO:0000313" key="3">
    <source>
        <dbReference type="Proteomes" id="UP000076765"/>
    </source>
</evidence>
<evidence type="ECO:0000313" key="4">
    <source>
        <dbReference type="Proteomes" id="UP000255102"/>
    </source>
</evidence>
<dbReference type="Proteomes" id="UP000076765">
    <property type="component" value="Chromosome"/>
</dbReference>
<evidence type="ECO:0000313" key="1">
    <source>
        <dbReference type="EMBL" id="ANB92141.1"/>
    </source>
</evidence>
<dbReference type="RefSeq" id="WP_063514689.1">
    <property type="nucleotide sequence ID" value="NZ_CP011158.1"/>
</dbReference>
<dbReference type="EMBL" id="CP011158">
    <property type="protein sequence ID" value="ANB92141.1"/>
    <property type="molecule type" value="Genomic_DNA"/>
</dbReference>
<gene>
    <name evidence="1" type="ORF">MOVS_09345</name>
    <name evidence="2" type="ORF">NCTC11227_01945</name>
</gene>
<dbReference type="STRING" id="29433.MOVS_09345"/>
<reference evidence="2 4" key="2">
    <citation type="submission" date="2018-06" db="EMBL/GenBank/DDBJ databases">
        <authorList>
            <consortium name="Pathogen Informatics"/>
            <person name="Doyle S."/>
        </authorList>
    </citation>
    <scope>NUCLEOTIDE SEQUENCE [LARGE SCALE GENOMIC DNA]</scope>
    <source>
        <strain evidence="2 4">NCTC11227</strain>
    </source>
</reference>
<evidence type="ECO:0000313" key="2">
    <source>
        <dbReference type="EMBL" id="STY87918.1"/>
    </source>
</evidence>
<proteinExistence type="predicted"/>
<organism evidence="2 4">
    <name type="scientific">Moraxella ovis</name>
    <dbReference type="NCBI Taxonomy" id="29433"/>
    <lineage>
        <taxon>Bacteria</taxon>
        <taxon>Pseudomonadati</taxon>
        <taxon>Pseudomonadota</taxon>
        <taxon>Gammaproteobacteria</taxon>
        <taxon>Moraxellales</taxon>
        <taxon>Moraxellaceae</taxon>
        <taxon>Moraxella</taxon>
    </lineage>
</organism>
<dbReference type="AlphaFoldDB" id="A0A160GGC9"/>
<name>A0A160GGC9_9GAMM</name>
<dbReference type="KEGG" id="moi:MOVS_09345"/>
<dbReference type="Proteomes" id="UP000255102">
    <property type="component" value="Unassembled WGS sequence"/>
</dbReference>
<protein>
    <submittedName>
        <fullName evidence="2">Uncharacterized protein</fullName>
    </submittedName>
</protein>
<keyword evidence="3" id="KW-1185">Reference proteome</keyword>
<dbReference type="EMBL" id="UGPW01000001">
    <property type="protein sequence ID" value="STY87918.1"/>
    <property type="molecule type" value="Genomic_DNA"/>
</dbReference>
<sequence>MINIEYRINEESIYDCSTNICEKPIIYGVFVIESDFGLSLRDRCMLDDELFDLLKFNDDLFNWFFNIQLINIKLLSNNNCNTLDYDLDNDQYVNSILFNRIGNKLKIYDIKYEKNFNTSNPIDIISHPLCEIMSSSEIDINDWIVETSEKTEKFIKDLISIKDDLQNFEYVKLLRNNINN</sequence>